<comment type="caution">
    <text evidence="2">The sequence shown here is derived from an EMBL/GenBank/DDBJ whole genome shotgun (WGS) entry which is preliminary data.</text>
</comment>
<dbReference type="Pfam" id="PF11716">
    <property type="entry name" value="MDMPI_N"/>
    <property type="match status" value="1"/>
</dbReference>
<protein>
    <recommendedName>
        <fullName evidence="1">Mycothiol-dependent maleylpyruvate isomerase metal-binding domain-containing protein</fullName>
    </recommendedName>
</protein>
<dbReference type="SUPFAM" id="SSF55718">
    <property type="entry name" value="SCP-like"/>
    <property type="match status" value="1"/>
</dbReference>
<dbReference type="SUPFAM" id="SSF109854">
    <property type="entry name" value="DinB/YfiT-like putative metalloenzymes"/>
    <property type="match status" value="1"/>
</dbReference>
<evidence type="ECO:0000259" key="1">
    <source>
        <dbReference type="Pfam" id="PF11716"/>
    </source>
</evidence>
<dbReference type="EMBL" id="BOMF01000123">
    <property type="protein sequence ID" value="GID49205.1"/>
    <property type="molecule type" value="Genomic_DNA"/>
</dbReference>
<dbReference type="InterPro" id="IPR036527">
    <property type="entry name" value="SCP2_sterol-bd_dom_sf"/>
</dbReference>
<gene>
    <name evidence="2" type="ORF">Aca07nite_64800</name>
</gene>
<sequence>MRELVEPVPAELMATADWSVADTLAHLSSIAMMDLALVRSGTPGTPGIEELRAAATVDTVGTMNAIILSHFTQRDPKVLLDAIEGDVIRLLVALDEEDAPEAVPWLGQSRVPTDGLLAHLLNEIDVHGWDIARAAGRPWRSDPAEAALFFDLFLLGVIRSGYGHLLDRDGDPHRGRVSVTFRSGYGTPSTLVLQDGVVHAVPLERRPDVRLSYDPVILNRMLFGRISHGRALLTGKVRVAGRRPWLLPTFMQTVRLPR</sequence>
<dbReference type="InterPro" id="IPR024344">
    <property type="entry name" value="MDMPI_metal-binding"/>
</dbReference>
<evidence type="ECO:0000313" key="2">
    <source>
        <dbReference type="EMBL" id="GID49205.1"/>
    </source>
</evidence>
<name>A0ABQ3WSI7_9ACTN</name>
<proteinExistence type="predicted"/>
<accession>A0ABQ3WSI7</accession>
<reference evidence="2" key="1">
    <citation type="submission" date="2021-01" db="EMBL/GenBank/DDBJ databases">
        <title>Whole genome shotgun sequence of Actinoplanes capillaceus NBRC 16408.</title>
        <authorList>
            <person name="Komaki H."/>
            <person name="Tamura T."/>
        </authorList>
    </citation>
    <scope>NUCLEOTIDE SEQUENCE [LARGE SCALE GENOMIC DNA]</scope>
    <source>
        <strain evidence="2">NBRC 16408</strain>
    </source>
</reference>
<organism evidence="2">
    <name type="scientific">Actinoplanes campanulatus</name>
    <dbReference type="NCBI Taxonomy" id="113559"/>
    <lineage>
        <taxon>Bacteria</taxon>
        <taxon>Bacillati</taxon>
        <taxon>Actinomycetota</taxon>
        <taxon>Actinomycetes</taxon>
        <taxon>Micromonosporales</taxon>
        <taxon>Micromonosporaceae</taxon>
        <taxon>Actinoplanes</taxon>
    </lineage>
</organism>
<dbReference type="InterPro" id="IPR034660">
    <property type="entry name" value="DinB/YfiT-like"/>
</dbReference>
<dbReference type="Gene3D" id="1.20.120.450">
    <property type="entry name" value="dinb family like domain"/>
    <property type="match status" value="1"/>
</dbReference>
<feature type="domain" description="Mycothiol-dependent maleylpyruvate isomerase metal-binding" evidence="1">
    <location>
        <begin position="15"/>
        <end position="132"/>
    </location>
</feature>